<keyword evidence="7 9" id="KW-1133">Transmembrane helix</keyword>
<dbReference type="HAMAP" id="MF_00024">
    <property type="entry name" value="CobD_CbiB"/>
    <property type="match status" value="1"/>
</dbReference>
<dbReference type="Pfam" id="PF03186">
    <property type="entry name" value="CobD_Cbib"/>
    <property type="match status" value="1"/>
</dbReference>
<reference evidence="10 11" key="1">
    <citation type="submission" date="2018-06" db="EMBL/GenBank/DDBJ databases">
        <title>Azoarcus communis strain SWub3 genome.</title>
        <authorList>
            <person name="Zorraquino Salvo V."/>
            <person name="Toubiana D."/>
            <person name="Blumwald E."/>
        </authorList>
    </citation>
    <scope>NUCLEOTIDE SEQUENCE [LARGE SCALE GENOMIC DNA]</scope>
    <source>
        <strain evidence="10 11">SWub3</strain>
    </source>
</reference>
<comment type="subcellular location">
    <subcellularLocation>
        <location evidence="1 9">Cell membrane</location>
        <topology evidence="1 9">Multi-pass membrane protein</topology>
    </subcellularLocation>
</comment>
<dbReference type="EMBL" id="QKOE01000001">
    <property type="protein sequence ID" value="PZA18616.1"/>
    <property type="molecule type" value="Genomic_DNA"/>
</dbReference>
<evidence type="ECO:0000256" key="3">
    <source>
        <dbReference type="ARBA" id="ARBA00006263"/>
    </source>
</evidence>
<comment type="similarity">
    <text evidence="3 9">Belongs to the CobD/CbiB family.</text>
</comment>
<dbReference type="GO" id="GO:0009236">
    <property type="term" value="P:cobalamin biosynthetic process"/>
    <property type="evidence" value="ECO:0007669"/>
    <property type="project" value="UniProtKB-UniRule"/>
</dbReference>
<gene>
    <name evidence="9" type="primary">cobD</name>
    <name evidence="10" type="ORF">DNK49_03580</name>
</gene>
<comment type="caution">
    <text evidence="10">The sequence shown here is derived from an EMBL/GenBank/DDBJ whole genome shotgun (WGS) entry which is preliminary data.</text>
</comment>
<comment type="caution">
    <text evidence="9">Lacks conserved residue(s) required for the propagation of feature annotation.</text>
</comment>
<keyword evidence="4 9" id="KW-1003">Cell membrane</keyword>
<evidence type="ECO:0000256" key="2">
    <source>
        <dbReference type="ARBA" id="ARBA00004953"/>
    </source>
</evidence>
<dbReference type="NCBIfam" id="TIGR00380">
    <property type="entry name" value="cobal_cbiB"/>
    <property type="match status" value="1"/>
</dbReference>
<dbReference type="UniPathway" id="UPA00148"/>
<dbReference type="PANTHER" id="PTHR34308:SF1">
    <property type="entry name" value="COBALAMIN BIOSYNTHESIS PROTEIN CBIB"/>
    <property type="match status" value="1"/>
</dbReference>
<feature type="transmembrane region" description="Helical" evidence="9">
    <location>
        <begin position="151"/>
        <end position="173"/>
    </location>
</feature>
<dbReference type="OrthoDB" id="9811967at2"/>
<feature type="transmembrane region" description="Helical" evidence="9">
    <location>
        <begin position="291"/>
        <end position="308"/>
    </location>
</feature>
<organism evidence="10 11">
    <name type="scientific">Parazoarcus communis SWub3 = DSM 12120</name>
    <dbReference type="NCBI Taxonomy" id="1121029"/>
    <lineage>
        <taxon>Bacteria</taxon>
        <taxon>Pseudomonadati</taxon>
        <taxon>Pseudomonadota</taxon>
        <taxon>Betaproteobacteria</taxon>
        <taxon>Rhodocyclales</taxon>
        <taxon>Zoogloeaceae</taxon>
        <taxon>Parazoarcus</taxon>
    </lineage>
</organism>
<evidence type="ECO:0000256" key="8">
    <source>
        <dbReference type="ARBA" id="ARBA00023136"/>
    </source>
</evidence>
<keyword evidence="6 9" id="KW-0812">Transmembrane</keyword>
<sequence length="310" mass="33591">MSVLTLIALKFAAGLLLDRLLGEVRSFHPLVGFGNWAKGVEKRVRKLGDRRLDGLLAWLLAVTPWVVLAIVARRLHPLAHWPVDILLLYLALGGRSLTEHAEAVAAPLERGDLSEARRRVGWIVSRDTTQLDAEGVARAGTETVLENGNDAVFGALFWFLLAGGPGVLLFRLANTLDAMWGYRNPRYLHFGWAAARLDDLLNTLPARLTALTYALLGHTRQALTCWHRQAPAWDSPNAGPVMAAGAGALGVALGGAAIYHGRLEPRPPLGLGHAPDASSIRGAIDLVRRGIMLWLICVASTAFVIEWLNA</sequence>
<proteinExistence type="inferred from homology"/>
<keyword evidence="5 9" id="KW-0169">Cobalamin biosynthesis</keyword>
<name>A0A323V5A9_9RHOO</name>
<dbReference type="GO" id="GO:0048472">
    <property type="term" value="F:threonine-phosphate decarboxylase activity"/>
    <property type="evidence" value="ECO:0007669"/>
    <property type="project" value="InterPro"/>
</dbReference>
<dbReference type="GO" id="GO:0005886">
    <property type="term" value="C:plasma membrane"/>
    <property type="evidence" value="ECO:0007669"/>
    <property type="project" value="UniProtKB-SubCell"/>
</dbReference>
<feature type="transmembrane region" description="Helical" evidence="9">
    <location>
        <begin position="55"/>
        <end position="72"/>
    </location>
</feature>
<accession>A0A323V5A9</accession>
<dbReference type="GO" id="GO:0015420">
    <property type="term" value="F:ABC-type vitamin B12 transporter activity"/>
    <property type="evidence" value="ECO:0007669"/>
    <property type="project" value="UniProtKB-UniRule"/>
</dbReference>
<dbReference type="Proteomes" id="UP000248259">
    <property type="component" value="Unassembled WGS sequence"/>
</dbReference>
<comment type="function">
    <text evidence="9">Converts cobyric acid to cobinamide by the addition of aminopropanol on the F carboxylic group.</text>
</comment>
<comment type="pathway">
    <text evidence="2 9">Cofactor biosynthesis; adenosylcobalamin biosynthesis.</text>
</comment>
<evidence type="ECO:0000313" key="10">
    <source>
        <dbReference type="EMBL" id="PZA18616.1"/>
    </source>
</evidence>
<evidence type="ECO:0000256" key="4">
    <source>
        <dbReference type="ARBA" id="ARBA00022475"/>
    </source>
</evidence>
<dbReference type="InterPro" id="IPR004485">
    <property type="entry name" value="Cobalamin_biosynth_CobD/CbiB"/>
</dbReference>
<evidence type="ECO:0000256" key="9">
    <source>
        <dbReference type="HAMAP-Rule" id="MF_00024"/>
    </source>
</evidence>
<protein>
    <recommendedName>
        <fullName evidence="9">Cobalamin biosynthesis protein CobD</fullName>
    </recommendedName>
</protein>
<keyword evidence="8 9" id="KW-0472">Membrane</keyword>
<dbReference type="PANTHER" id="PTHR34308">
    <property type="entry name" value="COBALAMIN BIOSYNTHESIS PROTEIN CBIB"/>
    <property type="match status" value="1"/>
</dbReference>
<keyword evidence="11" id="KW-1185">Reference proteome</keyword>
<evidence type="ECO:0000313" key="11">
    <source>
        <dbReference type="Proteomes" id="UP000248259"/>
    </source>
</evidence>
<evidence type="ECO:0000256" key="1">
    <source>
        <dbReference type="ARBA" id="ARBA00004651"/>
    </source>
</evidence>
<evidence type="ECO:0000256" key="7">
    <source>
        <dbReference type="ARBA" id="ARBA00022989"/>
    </source>
</evidence>
<dbReference type="AlphaFoldDB" id="A0A323V5A9"/>
<evidence type="ECO:0000256" key="6">
    <source>
        <dbReference type="ARBA" id="ARBA00022692"/>
    </source>
</evidence>
<evidence type="ECO:0000256" key="5">
    <source>
        <dbReference type="ARBA" id="ARBA00022573"/>
    </source>
</evidence>
<dbReference type="RefSeq" id="WP_110522909.1">
    <property type="nucleotide sequence ID" value="NZ_QKOE01000001.1"/>
</dbReference>